<accession>A0AAW1LHQ5</accession>
<feature type="compositionally biased region" description="Low complexity" evidence="1">
    <location>
        <begin position="65"/>
        <end position="94"/>
    </location>
</feature>
<feature type="region of interest" description="Disordered" evidence="1">
    <location>
        <begin position="1"/>
        <end position="47"/>
    </location>
</feature>
<protein>
    <submittedName>
        <fullName evidence="2">Uncharacterized protein</fullName>
    </submittedName>
</protein>
<name>A0AAW1LHQ5_SAPOF</name>
<gene>
    <name evidence="2" type="ORF">RND81_04G025000</name>
</gene>
<keyword evidence="3" id="KW-1185">Reference proteome</keyword>
<feature type="compositionally biased region" description="Low complexity" evidence="1">
    <location>
        <begin position="1"/>
        <end position="20"/>
    </location>
</feature>
<proteinExistence type="predicted"/>
<feature type="region of interest" description="Disordered" evidence="1">
    <location>
        <begin position="65"/>
        <end position="96"/>
    </location>
</feature>
<evidence type="ECO:0000256" key="1">
    <source>
        <dbReference type="SAM" id="MobiDB-lite"/>
    </source>
</evidence>
<organism evidence="2 3">
    <name type="scientific">Saponaria officinalis</name>
    <name type="common">Common soapwort</name>
    <name type="synonym">Lychnis saponaria</name>
    <dbReference type="NCBI Taxonomy" id="3572"/>
    <lineage>
        <taxon>Eukaryota</taxon>
        <taxon>Viridiplantae</taxon>
        <taxon>Streptophyta</taxon>
        <taxon>Embryophyta</taxon>
        <taxon>Tracheophyta</taxon>
        <taxon>Spermatophyta</taxon>
        <taxon>Magnoliopsida</taxon>
        <taxon>eudicotyledons</taxon>
        <taxon>Gunneridae</taxon>
        <taxon>Pentapetalae</taxon>
        <taxon>Caryophyllales</taxon>
        <taxon>Caryophyllaceae</taxon>
        <taxon>Caryophylleae</taxon>
        <taxon>Saponaria</taxon>
    </lineage>
</organism>
<sequence length="120" mass="12838">MSKNSSSSNSVSSSKNLKISTQSKPASTKRPYPIFGRRPITRSPPDSCKEILKKKPNTLECASISIPDSHSESSCSCLSSCSSSSSSSTPSVTSNYPIPSTDEPIVYVLCKIVDGVLYRV</sequence>
<dbReference type="EMBL" id="JBDFQZ010000004">
    <property type="protein sequence ID" value="KAK9732826.1"/>
    <property type="molecule type" value="Genomic_DNA"/>
</dbReference>
<comment type="caution">
    <text evidence="2">The sequence shown here is derived from an EMBL/GenBank/DDBJ whole genome shotgun (WGS) entry which is preliminary data.</text>
</comment>
<dbReference type="AlphaFoldDB" id="A0AAW1LHQ5"/>
<evidence type="ECO:0000313" key="2">
    <source>
        <dbReference type="EMBL" id="KAK9732826.1"/>
    </source>
</evidence>
<dbReference type="Proteomes" id="UP001443914">
    <property type="component" value="Unassembled WGS sequence"/>
</dbReference>
<evidence type="ECO:0000313" key="3">
    <source>
        <dbReference type="Proteomes" id="UP001443914"/>
    </source>
</evidence>
<reference evidence="2" key="1">
    <citation type="submission" date="2024-03" db="EMBL/GenBank/DDBJ databases">
        <title>WGS assembly of Saponaria officinalis var. Norfolk2.</title>
        <authorList>
            <person name="Jenkins J."/>
            <person name="Shu S."/>
            <person name="Grimwood J."/>
            <person name="Barry K."/>
            <person name="Goodstein D."/>
            <person name="Schmutz J."/>
            <person name="Leebens-Mack J."/>
            <person name="Osbourn A."/>
        </authorList>
    </citation>
    <scope>NUCLEOTIDE SEQUENCE [LARGE SCALE GENOMIC DNA]</scope>
    <source>
        <strain evidence="2">JIC</strain>
    </source>
</reference>